<dbReference type="RefSeq" id="WP_423213166.1">
    <property type="nucleotide sequence ID" value="NZ_LXJZ01000220.1"/>
</dbReference>
<reference evidence="1 2" key="1">
    <citation type="submission" date="2016-04" db="EMBL/GenBank/DDBJ databases">
        <title>Reclassification of Paraburkholderia panaciterrae (Farh et al. 2015) Dobritsa &amp; Samadpour 2016 as a later homotypic synonym of Paraburkholderia ginsengiterrae (Farh et al. 2015) Dobritsa &amp; Samadpour 2016.</title>
        <authorList>
            <person name="Dobritsa A.P."/>
            <person name="Kutumbaka K."/>
            <person name="Samadpour M."/>
        </authorList>
    </citation>
    <scope>NUCLEOTIDE SEQUENCE [LARGE SCALE GENOMIC DNA]</scope>
    <source>
        <strain evidence="1 2">DCY85</strain>
    </source>
</reference>
<comment type="caution">
    <text evidence="1">The sequence shown here is derived from an EMBL/GenBank/DDBJ whole genome shotgun (WGS) entry which is preliminary data.</text>
</comment>
<protein>
    <submittedName>
        <fullName evidence="1">Uncharacterized protein</fullName>
    </submittedName>
</protein>
<gene>
    <name evidence="1" type="ORF">A6V37_05990</name>
</gene>
<name>A0A1A9N2J8_9BURK</name>
<evidence type="ECO:0000313" key="1">
    <source>
        <dbReference type="EMBL" id="OAJ55766.1"/>
    </source>
</evidence>
<dbReference type="AlphaFoldDB" id="A0A1A9N2J8"/>
<evidence type="ECO:0000313" key="2">
    <source>
        <dbReference type="Proteomes" id="UP000078116"/>
    </source>
</evidence>
<sequence>MTTVDTGVHGGAMVVPDRTGNAACASSGTCWISDRIFFTSWPSLQDDIRSAGGHWVEARVVEVGKFISCGKPELLSELGSKLIARR</sequence>
<dbReference type="InterPro" id="IPR029062">
    <property type="entry name" value="Class_I_gatase-like"/>
</dbReference>
<accession>A0A1A9N2J8</accession>
<organism evidence="1 2">
    <name type="scientific">Paraburkholderia ginsengiterrae</name>
    <dbReference type="NCBI Taxonomy" id="1462993"/>
    <lineage>
        <taxon>Bacteria</taxon>
        <taxon>Pseudomonadati</taxon>
        <taxon>Pseudomonadota</taxon>
        <taxon>Betaproteobacteria</taxon>
        <taxon>Burkholderiales</taxon>
        <taxon>Burkholderiaceae</taxon>
        <taxon>Paraburkholderia</taxon>
    </lineage>
</organism>
<dbReference type="STRING" id="1462993.A6V36_11925"/>
<dbReference type="EMBL" id="LXKA01000338">
    <property type="protein sequence ID" value="OAJ55766.1"/>
    <property type="molecule type" value="Genomic_DNA"/>
</dbReference>
<dbReference type="Proteomes" id="UP000078116">
    <property type="component" value="Unassembled WGS sequence"/>
</dbReference>
<dbReference type="Gene3D" id="3.40.50.880">
    <property type="match status" value="1"/>
</dbReference>
<proteinExistence type="predicted"/>